<evidence type="ECO:0000313" key="1">
    <source>
        <dbReference type="EMBL" id="AWD33537.1"/>
    </source>
</evidence>
<evidence type="ECO:0000313" key="2">
    <source>
        <dbReference type="Proteomes" id="UP000244519"/>
    </source>
</evidence>
<dbReference type="RefSeq" id="WP_108673541.1">
    <property type="nucleotide sequence ID" value="NZ_CP025989.1"/>
</dbReference>
<proteinExistence type="predicted"/>
<organism evidence="1 2">
    <name type="scientific">Candidatus Fokinia solitaria</name>
    <dbReference type="NCBI Taxonomy" id="1802984"/>
    <lineage>
        <taxon>Bacteria</taxon>
        <taxon>Pseudomonadati</taxon>
        <taxon>Pseudomonadota</taxon>
        <taxon>Alphaproteobacteria</taxon>
        <taxon>Rickettsiales</taxon>
        <taxon>Candidatus Midichloriaceae</taxon>
        <taxon>Candidatus Fokinia</taxon>
    </lineage>
</organism>
<gene>
    <name evidence="1" type="ORF">Fsol_00761</name>
</gene>
<dbReference type="EMBL" id="CP025989">
    <property type="protein sequence ID" value="AWD33537.1"/>
    <property type="molecule type" value="Genomic_DNA"/>
</dbReference>
<dbReference type="Proteomes" id="UP000244519">
    <property type="component" value="Chromosome"/>
</dbReference>
<accession>A0A2U8BTZ8</accession>
<dbReference type="AlphaFoldDB" id="A0A2U8BTZ8"/>
<dbReference type="KEGG" id="fso:Fsol_00761"/>
<protein>
    <submittedName>
        <fullName evidence="1">Uncharacterized protein</fullName>
    </submittedName>
</protein>
<sequence>MKKLLIMKSDYSEVDNDLLSTIKDIEFSVYVEKICCYSVDSRIKVVQSVKQGTATVYDVKCLTQLSNDCDCILLLSKLGNSFYEYTKMMLCYLAALKEKTVLINSSIFTDTFLALSNHQIRNWYIFGSTCNDYFSRLDHSAMLTQAKANSVHFVLFDKERKSQQNLFENDILNAATDIAFAFYSRQNSLQS</sequence>
<reference evidence="1 2" key="1">
    <citation type="journal article" date="2018" name="Genome Biol. Evol.">
        <title>The Genome Sequence of "Candidatus Fokinia solitaria": Insights on Reductive Evolution in Rickettsiales.</title>
        <authorList>
            <person name="Floriano A.M."/>
            <person name="Castelli M."/>
            <person name="Krenek S."/>
            <person name="Berendonk T.U."/>
            <person name="Bazzocchi C."/>
            <person name="Petroni G."/>
            <person name="Sassera D."/>
        </authorList>
    </citation>
    <scope>NUCLEOTIDE SEQUENCE [LARGE SCALE GENOMIC DNA]</scope>
    <source>
        <strain evidence="1">Rio ETE_ALG 3VII</strain>
    </source>
</reference>
<keyword evidence="2" id="KW-1185">Reference proteome</keyword>
<name>A0A2U8BTZ8_9RICK</name>